<dbReference type="GO" id="GO:0002758">
    <property type="term" value="P:innate immune response-activating signaling pathway"/>
    <property type="evidence" value="ECO:0007669"/>
    <property type="project" value="UniProtKB-ARBA"/>
</dbReference>
<accession>A0A8T0XH54</accession>
<dbReference type="Pfam" id="PF23598">
    <property type="entry name" value="LRR_14"/>
    <property type="match status" value="1"/>
</dbReference>
<evidence type="ECO:0000313" key="6">
    <source>
        <dbReference type="Proteomes" id="UP000823388"/>
    </source>
</evidence>
<protein>
    <recommendedName>
        <fullName evidence="7">NB-ARC domain-containing protein</fullName>
    </recommendedName>
</protein>
<dbReference type="EMBL" id="CM029037">
    <property type="protein sequence ID" value="KAG2658657.1"/>
    <property type="molecule type" value="Genomic_DNA"/>
</dbReference>
<keyword evidence="1" id="KW-0677">Repeat</keyword>
<organism evidence="5 6">
    <name type="scientific">Panicum virgatum</name>
    <name type="common">Blackwell switchgrass</name>
    <dbReference type="NCBI Taxonomy" id="38727"/>
    <lineage>
        <taxon>Eukaryota</taxon>
        <taxon>Viridiplantae</taxon>
        <taxon>Streptophyta</taxon>
        <taxon>Embryophyta</taxon>
        <taxon>Tracheophyta</taxon>
        <taxon>Spermatophyta</taxon>
        <taxon>Magnoliopsida</taxon>
        <taxon>Liliopsida</taxon>
        <taxon>Poales</taxon>
        <taxon>Poaceae</taxon>
        <taxon>PACMAD clade</taxon>
        <taxon>Panicoideae</taxon>
        <taxon>Panicodae</taxon>
        <taxon>Paniceae</taxon>
        <taxon>Panicinae</taxon>
        <taxon>Panicum</taxon>
        <taxon>Panicum sect. Hiantes</taxon>
    </lineage>
</organism>
<dbReference type="FunFam" id="1.10.10.10:FF:000322">
    <property type="entry name" value="Probable disease resistance protein At1g63360"/>
    <property type="match status" value="1"/>
</dbReference>
<dbReference type="AlphaFoldDB" id="A0A8T0XH54"/>
<evidence type="ECO:0008006" key="7">
    <source>
        <dbReference type="Google" id="ProtNLM"/>
    </source>
</evidence>
<dbReference type="Gene3D" id="1.10.10.10">
    <property type="entry name" value="Winged helix-like DNA-binding domain superfamily/Winged helix DNA-binding domain"/>
    <property type="match status" value="1"/>
</dbReference>
<keyword evidence="6" id="KW-1185">Reference proteome</keyword>
<feature type="domain" description="Disease resistance R13L4/SHOC-2-like LRR" evidence="4">
    <location>
        <begin position="321"/>
        <end position="400"/>
    </location>
</feature>
<dbReference type="SUPFAM" id="SSF52540">
    <property type="entry name" value="P-loop containing nucleoside triphosphate hydrolases"/>
    <property type="match status" value="1"/>
</dbReference>
<gene>
    <name evidence="5" type="ORF">PVAP13_1KG287905</name>
</gene>
<dbReference type="PANTHER" id="PTHR23155">
    <property type="entry name" value="DISEASE RESISTANCE PROTEIN RP"/>
    <property type="match status" value="1"/>
</dbReference>
<dbReference type="InterPro" id="IPR044974">
    <property type="entry name" value="Disease_R_plants"/>
</dbReference>
<dbReference type="InterPro" id="IPR055414">
    <property type="entry name" value="LRR_R13L4/SHOC2-like"/>
</dbReference>
<reference evidence="5" key="1">
    <citation type="submission" date="2020-05" db="EMBL/GenBank/DDBJ databases">
        <title>WGS assembly of Panicum virgatum.</title>
        <authorList>
            <person name="Lovell J.T."/>
            <person name="Jenkins J."/>
            <person name="Shu S."/>
            <person name="Juenger T.E."/>
            <person name="Schmutz J."/>
        </authorList>
    </citation>
    <scope>NUCLEOTIDE SEQUENCE</scope>
    <source>
        <strain evidence="5">AP13</strain>
    </source>
</reference>
<dbReference type="InterPro" id="IPR036388">
    <property type="entry name" value="WH-like_DNA-bd_sf"/>
</dbReference>
<dbReference type="GO" id="GO:0043531">
    <property type="term" value="F:ADP binding"/>
    <property type="evidence" value="ECO:0007669"/>
    <property type="project" value="InterPro"/>
</dbReference>
<name>A0A8T0XH54_PANVG</name>
<feature type="domain" description="Disease resistance protein winged helix" evidence="3">
    <location>
        <begin position="200"/>
        <end position="264"/>
    </location>
</feature>
<dbReference type="PANTHER" id="PTHR23155:SF906">
    <property type="entry name" value="OS08G0205100 PROTEIN"/>
    <property type="match status" value="1"/>
</dbReference>
<dbReference type="GO" id="GO:0009626">
    <property type="term" value="P:plant-type hypersensitive response"/>
    <property type="evidence" value="ECO:0007669"/>
    <property type="project" value="UniProtKB-ARBA"/>
</dbReference>
<comment type="caution">
    <text evidence="5">The sequence shown here is derived from an EMBL/GenBank/DDBJ whole genome shotgun (WGS) entry which is preliminary data.</text>
</comment>
<evidence type="ECO:0000256" key="2">
    <source>
        <dbReference type="ARBA" id="ARBA00022821"/>
    </source>
</evidence>
<dbReference type="Pfam" id="PF23559">
    <property type="entry name" value="WHD_DRP"/>
    <property type="match status" value="1"/>
</dbReference>
<sequence>MMLDHIIRKYSAEENFLTVVENNSQEMRIRGPTHNIRRLFHHSSDAGSVGRCGCQRWAFPDNYHVSRVITTTRVHSVAAACCSYRHKYVYRMKPLNKQDSRRLFFDRIFGSEDACPGELKEVSTQILRKCGGLPLAIIVISSLLASQEAKVKEYWEYVQRSMGSNVGTERSLEVMRQTLNFSYRDLPPHLKTCFLYLDAYPEDCVIWRDDLVRQWVAERYLEAVDVAGNCFNELVNRNMIQPVTIDYNGEILSCRVHDMMLDLIIREYSAEENFLAVVENNSQEIRIRGSTHNIRRLFHHSSDALRPRTLRMPAAGIDLSKVRTFSTWGRSSRGHVPPVSKFRFIRVLNLEFLSTPGEEDQAIDLTAMCKLFQLRYIKIRSEVRLDLPTQIRALQHLETL</sequence>
<dbReference type="GO" id="GO:0042742">
    <property type="term" value="P:defense response to bacterium"/>
    <property type="evidence" value="ECO:0007669"/>
    <property type="project" value="UniProtKB-ARBA"/>
</dbReference>
<dbReference type="InterPro" id="IPR027417">
    <property type="entry name" value="P-loop_NTPase"/>
</dbReference>
<dbReference type="Proteomes" id="UP000823388">
    <property type="component" value="Chromosome 1K"/>
</dbReference>
<evidence type="ECO:0000313" key="5">
    <source>
        <dbReference type="EMBL" id="KAG2658657.1"/>
    </source>
</evidence>
<proteinExistence type="predicted"/>
<dbReference type="InterPro" id="IPR058922">
    <property type="entry name" value="WHD_DRP"/>
</dbReference>
<evidence type="ECO:0000256" key="1">
    <source>
        <dbReference type="ARBA" id="ARBA00022737"/>
    </source>
</evidence>
<keyword evidence="2" id="KW-0611">Plant defense</keyword>
<evidence type="ECO:0000259" key="4">
    <source>
        <dbReference type="Pfam" id="PF23598"/>
    </source>
</evidence>
<evidence type="ECO:0000259" key="3">
    <source>
        <dbReference type="Pfam" id="PF23559"/>
    </source>
</evidence>